<gene>
    <name evidence="2" type="ORF">GQF03_16395</name>
</gene>
<feature type="chain" id="PRO_5032671341" evidence="1">
    <location>
        <begin position="22"/>
        <end position="214"/>
    </location>
</feature>
<accession>A0A845MLG8</accession>
<sequence length="214" mass="23939">MRSFFIACSLFLLTPFQPAQAHPHVWTDMTIEILFNDDGMVTGLRQTWLFDDYYTAYAVEGMDLDGDGNPDPENLNEIMQVNLEHLKEYGYFTEARENEKILKLQPLTGKSTRMLGKRLEMTFTSPFENPVSPKGNNFSYAIFDPTYYVEMLHAETENPVILSGAPAGCSYKINPPNPDPSAVAQAAMLDASVRGETGLGSFFAERVSLTCPED</sequence>
<reference evidence="2 3" key="1">
    <citation type="journal article" date="2014" name="Int. J. Syst. Evol. Microbiol.">
        <title>Sneathiella chungangensis sp. nov., isolated from a marine sand, and emended description of the genus Sneathiella.</title>
        <authorList>
            <person name="Siamphan C."/>
            <person name="Kim H."/>
            <person name="Lee J.S."/>
            <person name="Kim W."/>
        </authorList>
    </citation>
    <scope>NUCLEOTIDE SEQUENCE [LARGE SCALE GENOMIC DNA]</scope>
    <source>
        <strain evidence="2 3">KCTC 32476</strain>
    </source>
</reference>
<comment type="caution">
    <text evidence="2">The sequence shown here is derived from an EMBL/GenBank/DDBJ whole genome shotgun (WGS) entry which is preliminary data.</text>
</comment>
<evidence type="ECO:0000313" key="2">
    <source>
        <dbReference type="EMBL" id="MZR23917.1"/>
    </source>
</evidence>
<dbReference type="OrthoDB" id="1679673at2"/>
<feature type="signal peptide" evidence="1">
    <location>
        <begin position="1"/>
        <end position="21"/>
    </location>
</feature>
<evidence type="ECO:0000313" key="3">
    <source>
        <dbReference type="Proteomes" id="UP000445696"/>
    </source>
</evidence>
<name>A0A845MLG8_9PROT</name>
<dbReference type="Pfam" id="PF06226">
    <property type="entry name" value="DUF1007"/>
    <property type="match status" value="1"/>
</dbReference>
<dbReference type="InterPro" id="IPR010412">
    <property type="entry name" value="DUF1007"/>
</dbReference>
<keyword evidence="3" id="KW-1185">Reference proteome</keyword>
<protein>
    <submittedName>
        <fullName evidence="2">DUF1007 family protein</fullName>
    </submittedName>
</protein>
<proteinExistence type="predicted"/>
<keyword evidence="1" id="KW-0732">Signal</keyword>
<dbReference type="Proteomes" id="UP000445696">
    <property type="component" value="Unassembled WGS sequence"/>
</dbReference>
<dbReference type="AlphaFoldDB" id="A0A845MLG8"/>
<organism evidence="2 3">
    <name type="scientific">Sneathiella chungangensis</name>
    <dbReference type="NCBI Taxonomy" id="1418234"/>
    <lineage>
        <taxon>Bacteria</taxon>
        <taxon>Pseudomonadati</taxon>
        <taxon>Pseudomonadota</taxon>
        <taxon>Alphaproteobacteria</taxon>
        <taxon>Sneathiellales</taxon>
        <taxon>Sneathiellaceae</taxon>
        <taxon>Sneathiella</taxon>
    </lineage>
</organism>
<evidence type="ECO:0000256" key="1">
    <source>
        <dbReference type="SAM" id="SignalP"/>
    </source>
</evidence>
<dbReference type="RefSeq" id="WP_161340350.1">
    <property type="nucleotide sequence ID" value="NZ_JBHSDG010000003.1"/>
</dbReference>
<dbReference type="EMBL" id="WTVA01000015">
    <property type="protein sequence ID" value="MZR23917.1"/>
    <property type="molecule type" value="Genomic_DNA"/>
</dbReference>